<dbReference type="RefSeq" id="WP_024996905.1">
    <property type="nucleotide sequence ID" value="NZ_ATZI01000001.1"/>
</dbReference>
<sequence length="525" mass="58866">MKGLLTSLITVLTFTGLQAQSVPSTPKLIVGLTIDQLRTDYLEAFSALYGEKGLKRLWKEGRVYRNVEYSFTQPDRASAIAAIYTGTTPSVNGIIANNWLDISSLRPVNCVDDASFMGNYTNESTSPSKLLTSTITDELKIATQGKGLVYAISPFREAAVLAAGHAANGAFWLNDDTGKWAGTTYYSDFPWWVSQYNDRKALDFRIDNMVWTPALPVENYKYLTAEWVQDTFKYKFDDARKNKYRRFIVSPFVNDEVNSLTSELFANSTIGKDETPDILSLTYYAGNYDHKSPRECALEMQDTYVRLDKSIAALLDLLDQKVGLHNVMLFITSTGYTDPETADFGKYRIPGGEFHLNRCAALLNIYLMATYGEGQYVEAYHNQQIYLNHKLIEKKQLNLTDIQEKAADFLVQFSGVNEVYSAHRLLLGAWTPEIYKIRNAFNRKRSGDLLIDVLPGWTIVEEQATNSRIVRAANTPAPLILLGASVKPEIIEIPTSVEYIAPTIAHAIRIRAPNGCKTSPLTGIR</sequence>
<evidence type="ECO:0000313" key="1">
    <source>
        <dbReference type="EMBL" id="GAK37151.1"/>
    </source>
</evidence>
<dbReference type="AlphaFoldDB" id="A0A069D4E5"/>
<dbReference type="GO" id="GO:0004035">
    <property type="term" value="F:alkaline phosphatase activity"/>
    <property type="evidence" value="ECO:0007669"/>
    <property type="project" value="InterPro"/>
</dbReference>
<dbReference type="EMBL" id="BAJS01000014">
    <property type="protein sequence ID" value="GAK37151.1"/>
    <property type="molecule type" value="Genomic_DNA"/>
</dbReference>
<dbReference type="Proteomes" id="UP000027601">
    <property type="component" value="Unassembled WGS sequence"/>
</dbReference>
<organism evidence="1 2">
    <name type="scientific">Bacteroides graminisolvens DSM 19988 = JCM 15093</name>
    <dbReference type="NCBI Taxonomy" id="1121097"/>
    <lineage>
        <taxon>Bacteria</taxon>
        <taxon>Pseudomonadati</taxon>
        <taxon>Bacteroidota</taxon>
        <taxon>Bacteroidia</taxon>
        <taxon>Bacteroidales</taxon>
        <taxon>Bacteroidaceae</taxon>
        <taxon>Bacteroides</taxon>
    </lineage>
</organism>
<dbReference type="eggNOG" id="COG3119">
    <property type="taxonomic scope" value="Bacteria"/>
</dbReference>
<comment type="caution">
    <text evidence="1">The sequence shown here is derived from an EMBL/GenBank/DDBJ whole genome shotgun (WGS) entry which is preliminary data.</text>
</comment>
<name>A0A069D4E5_9BACE</name>
<dbReference type="Gene3D" id="3.30.1360.150">
    <property type="match status" value="1"/>
</dbReference>
<dbReference type="SUPFAM" id="SSF53649">
    <property type="entry name" value="Alkaline phosphatase-like"/>
    <property type="match status" value="1"/>
</dbReference>
<reference evidence="1 2" key="1">
    <citation type="journal article" date="2015" name="Microbes Environ.">
        <title>Distribution and evolution of nitrogen fixation genes in the phylum bacteroidetes.</title>
        <authorList>
            <person name="Inoue J."/>
            <person name="Oshima K."/>
            <person name="Suda W."/>
            <person name="Sakamoto M."/>
            <person name="Iino T."/>
            <person name="Noda S."/>
            <person name="Hongoh Y."/>
            <person name="Hattori M."/>
            <person name="Ohkuma M."/>
        </authorList>
    </citation>
    <scope>NUCLEOTIDE SEQUENCE [LARGE SCALE GENOMIC DNA]</scope>
    <source>
        <strain evidence="1 2">JCM 15093</strain>
    </source>
</reference>
<dbReference type="Gene3D" id="3.40.720.10">
    <property type="entry name" value="Alkaline Phosphatase, subunit A"/>
    <property type="match status" value="1"/>
</dbReference>
<gene>
    <name evidence="1" type="ORF">JCM15093_2373</name>
</gene>
<dbReference type="STRING" id="1121097.GCA_000428125_00843"/>
<proteinExistence type="predicted"/>
<keyword evidence="2" id="KW-1185">Reference proteome</keyword>
<dbReference type="CDD" id="cd16016">
    <property type="entry name" value="AP-SPAP"/>
    <property type="match status" value="1"/>
</dbReference>
<evidence type="ECO:0000313" key="2">
    <source>
        <dbReference type="Proteomes" id="UP000027601"/>
    </source>
</evidence>
<dbReference type="InterPro" id="IPR002591">
    <property type="entry name" value="Phosphodiest/P_Trfase"/>
</dbReference>
<dbReference type="PIRSF" id="PIRSF031924">
    <property type="entry name" value="Pi-irrepressible_AP"/>
    <property type="match status" value="1"/>
</dbReference>
<dbReference type="OrthoDB" id="9766127at2"/>
<dbReference type="Pfam" id="PF01663">
    <property type="entry name" value="Phosphodiest"/>
    <property type="match status" value="1"/>
</dbReference>
<dbReference type="InterPro" id="IPR026263">
    <property type="entry name" value="Alkaline_phosphatase_prok"/>
</dbReference>
<protein>
    <submittedName>
        <fullName evidence="1">Alkaline phosphatase</fullName>
    </submittedName>
</protein>
<dbReference type="InterPro" id="IPR017850">
    <property type="entry name" value="Alkaline_phosphatase_core_sf"/>
</dbReference>
<accession>A0A069D4E5</accession>